<feature type="region of interest" description="Disordered" evidence="1">
    <location>
        <begin position="52"/>
        <end position="103"/>
    </location>
</feature>
<evidence type="ECO:0000313" key="3">
    <source>
        <dbReference type="EMBL" id="EEC48048.1"/>
    </source>
</evidence>
<dbReference type="InParanoid" id="B7G096"/>
<feature type="chain" id="PRO_5002855675" evidence="2">
    <location>
        <begin position="23"/>
        <end position="123"/>
    </location>
</feature>
<dbReference type="HOGENOM" id="CLU_2019724_0_0_1"/>
<dbReference type="KEGG" id="pti:PHATRDRAFT_36058"/>
<dbReference type="PaxDb" id="2850-Phatr36058"/>
<evidence type="ECO:0000256" key="1">
    <source>
        <dbReference type="SAM" id="MobiDB-lite"/>
    </source>
</evidence>
<accession>B7G096</accession>
<protein>
    <submittedName>
        <fullName evidence="3">Uncharacterized protein</fullName>
    </submittedName>
</protein>
<name>B7G096_PHATC</name>
<feature type="signal peptide" evidence="2">
    <location>
        <begin position="1"/>
        <end position="22"/>
    </location>
</feature>
<organism evidence="3 4">
    <name type="scientific">Phaeodactylum tricornutum (strain CCAP 1055/1)</name>
    <dbReference type="NCBI Taxonomy" id="556484"/>
    <lineage>
        <taxon>Eukaryota</taxon>
        <taxon>Sar</taxon>
        <taxon>Stramenopiles</taxon>
        <taxon>Ochrophyta</taxon>
        <taxon>Bacillariophyta</taxon>
        <taxon>Bacillariophyceae</taxon>
        <taxon>Bacillariophycidae</taxon>
        <taxon>Naviculales</taxon>
        <taxon>Phaeodactylaceae</taxon>
        <taxon>Phaeodactylum</taxon>
    </lineage>
</organism>
<evidence type="ECO:0000256" key="2">
    <source>
        <dbReference type="SAM" id="SignalP"/>
    </source>
</evidence>
<evidence type="ECO:0000313" key="4">
    <source>
        <dbReference type="Proteomes" id="UP000000759"/>
    </source>
</evidence>
<dbReference type="RefSeq" id="XP_002180640.1">
    <property type="nucleotide sequence ID" value="XM_002180604.1"/>
</dbReference>
<reference evidence="4" key="2">
    <citation type="submission" date="2008-08" db="EMBL/GenBank/DDBJ databases">
        <authorList>
            <consortium name="Diatom Consortium"/>
            <person name="Grigoriev I."/>
            <person name="Grimwood J."/>
            <person name="Kuo A."/>
            <person name="Otillar R.P."/>
            <person name="Salamov A."/>
            <person name="Detter J.C."/>
            <person name="Lindquist E."/>
            <person name="Shapiro H."/>
            <person name="Lucas S."/>
            <person name="Glavina del Rio T."/>
            <person name="Pitluck S."/>
            <person name="Rokhsar D."/>
            <person name="Bowler C."/>
        </authorList>
    </citation>
    <scope>GENOME REANNOTATION</scope>
    <source>
        <strain evidence="4">CCAP 1055/1</strain>
    </source>
</reference>
<sequence length="123" mass="13369">MLHTTVFNLATLLLVFLATTNSWTLSFTPNNRRFGTPSHHSTIENRFVLCATEDGNEPDDKTQSSKNEEGGGNVVQESEIPPPISEGPQEGYIPGKDNAKQGGYTMAKQAVKGSDNNQSQKSD</sequence>
<dbReference type="Proteomes" id="UP000000759">
    <property type="component" value="Chromosome 9"/>
</dbReference>
<feature type="compositionally biased region" description="Basic and acidic residues" evidence="1">
    <location>
        <begin position="58"/>
        <end position="69"/>
    </location>
</feature>
<gene>
    <name evidence="3" type="ORF">PHATRDRAFT_36058</name>
</gene>
<dbReference type="EMBL" id="CM000612">
    <property type="protein sequence ID" value="EEC48048.1"/>
    <property type="molecule type" value="Genomic_DNA"/>
</dbReference>
<proteinExistence type="predicted"/>
<dbReference type="GeneID" id="7201373"/>
<reference evidence="3 4" key="1">
    <citation type="journal article" date="2008" name="Nature">
        <title>The Phaeodactylum genome reveals the evolutionary history of diatom genomes.</title>
        <authorList>
            <person name="Bowler C."/>
            <person name="Allen A.E."/>
            <person name="Badger J.H."/>
            <person name="Grimwood J."/>
            <person name="Jabbari K."/>
            <person name="Kuo A."/>
            <person name="Maheswari U."/>
            <person name="Martens C."/>
            <person name="Maumus F."/>
            <person name="Otillar R.P."/>
            <person name="Rayko E."/>
            <person name="Salamov A."/>
            <person name="Vandepoele K."/>
            <person name="Beszteri B."/>
            <person name="Gruber A."/>
            <person name="Heijde M."/>
            <person name="Katinka M."/>
            <person name="Mock T."/>
            <person name="Valentin K."/>
            <person name="Verret F."/>
            <person name="Berges J.A."/>
            <person name="Brownlee C."/>
            <person name="Cadoret J.P."/>
            <person name="Chiovitti A."/>
            <person name="Choi C.J."/>
            <person name="Coesel S."/>
            <person name="De Martino A."/>
            <person name="Detter J.C."/>
            <person name="Durkin C."/>
            <person name="Falciatore A."/>
            <person name="Fournet J."/>
            <person name="Haruta M."/>
            <person name="Huysman M.J."/>
            <person name="Jenkins B.D."/>
            <person name="Jiroutova K."/>
            <person name="Jorgensen R.E."/>
            <person name="Joubert Y."/>
            <person name="Kaplan A."/>
            <person name="Kroger N."/>
            <person name="Kroth P.G."/>
            <person name="La Roche J."/>
            <person name="Lindquist E."/>
            <person name="Lommer M."/>
            <person name="Martin-Jezequel V."/>
            <person name="Lopez P.J."/>
            <person name="Lucas S."/>
            <person name="Mangogna M."/>
            <person name="McGinnis K."/>
            <person name="Medlin L.K."/>
            <person name="Montsant A."/>
            <person name="Oudot-Le Secq M.P."/>
            <person name="Napoli C."/>
            <person name="Obornik M."/>
            <person name="Parker M.S."/>
            <person name="Petit J.L."/>
            <person name="Porcel B.M."/>
            <person name="Poulsen N."/>
            <person name="Robison M."/>
            <person name="Rychlewski L."/>
            <person name="Rynearson T.A."/>
            <person name="Schmutz J."/>
            <person name="Shapiro H."/>
            <person name="Siaut M."/>
            <person name="Stanley M."/>
            <person name="Sussman M.R."/>
            <person name="Taylor A.R."/>
            <person name="Vardi A."/>
            <person name="von Dassow P."/>
            <person name="Vyverman W."/>
            <person name="Willis A."/>
            <person name="Wyrwicz L.S."/>
            <person name="Rokhsar D.S."/>
            <person name="Weissenbach J."/>
            <person name="Armbrust E.V."/>
            <person name="Green B.R."/>
            <person name="Van de Peer Y."/>
            <person name="Grigoriev I.V."/>
        </authorList>
    </citation>
    <scope>NUCLEOTIDE SEQUENCE [LARGE SCALE GENOMIC DNA]</scope>
    <source>
        <strain evidence="3 4">CCAP 1055/1</strain>
    </source>
</reference>
<keyword evidence="4" id="KW-1185">Reference proteome</keyword>
<keyword evidence="2" id="KW-0732">Signal</keyword>
<dbReference type="AlphaFoldDB" id="B7G096"/>